<accession>A0A1J8PTF2</accession>
<reference evidence="1 2" key="1">
    <citation type="submission" date="2016-03" db="EMBL/GenBank/DDBJ databases">
        <title>Comparative genomics of the ectomycorrhizal sister species Rhizopogon vinicolor and Rhizopogon vesiculosus (Basidiomycota: Boletales) reveals a divergence of the mating type B locus.</title>
        <authorList>
            <person name="Mujic A.B."/>
            <person name="Kuo A."/>
            <person name="Tritt A."/>
            <person name="Lipzen A."/>
            <person name="Chen C."/>
            <person name="Johnson J."/>
            <person name="Sharma A."/>
            <person name="Barry K."/>
            <person name="Grigoriev I.V."/>
            <person name="Spatafora J.W."/>
        </authorList>
    </citation>
    <scope>NUCLEOTIDE SEQUENCE [LARGE SCALE GENOMIC DNA]</scope>
    <source>
        <strain evidence="1 2">AM-OR11-056</strain>
    </source>
</reference>
<proteinExistence type="predicted"/>
<evidence type="ECO:0000313" key="1">
    <source>
        <dbReference type="EMBL" id="OJA12486.1"/>
    </source>
</evidence>
<organism evidence="1 2">
    <name type="scientific">Rhizopogon vesiculosus</name>
    <dbReference type="NCBI Taxonomy" id="180088"/>
    <lineage>
        <taxon>Eukaryota</taxon>
        <taxon>Fungi</taxon>
        <taxon>Dikarya</taxon>
        <taxon>Basidiomycota</taxon>
        <taxon>Agaricomycotina</taxon>
        <taxon>Agaricomycetes</taxon>
        <taxon>Agaricomycetidae</taxon>
        <taxon>Boletales</taxon>
        <taxon>Suillineae</taxon>
        <taxon>Rhizopogonaceae</taxon>
        <taxon>Rhizopogon</taxon>
    </lineage>
</organism>
<dbReference type="OrthoDB" id="2688991at2759"/>
<protein>
    <submittedName>
        <fullName evidence="1">Uncharacterized protein</fullName>
    </submittedName>
</protein>
<gene>
    <name evidence="1" type="ORF">AZE42_08794</name>
</gene>
<comment type="caution">
    <text evidence="1">The sequence shown here is derived from an EMBL/GenBank/DDBJ whole genome shotgun (WGS) entry which is preliminary data.</text>
</comment>
<name>A0A1J8PTF2_9AGAM</name>
<feature type="non-terminal residue" evidence="1">
    <location>
        <position position="94"/>
    </location>
</feature>
<dbReference type="Proteomes" id="UP000183567">
    <property type="component" value="Unassembled WGS sequence"/>
</dbReference>
<dbReference type="EMBL" id="LVVM01004640">
    <property type="protein sequence ID" value="OJA12486.1"/>
    <property type="molecule type" value="Genomic_DNA"/>
</dbReference>
<keyword evidence="2" id="KW-1185">Reference proteome</keyword>
<dbReference type="AlphaFoldDB" id="A0A1J8PTF2"/>
<sequence length="94" mass="10787">MANQADCHRDMTIHEFIAFGILRSGPQLQWMNVLRELRARTLNFRRDEVHLLLSQAVSQIGPFSSKDELLWHEDLNSALFATTLFGELESLMAS</sequence>
<evidence type="ECO:0000313" key="2">
    <source>
        <dbReference type="Proteomes" id="UP000183567"/>
    </source>
</evidence>
<dbReference type="STRING" id="180088.A0A1J8PTF2"/>